<dbReference type="Proteomes" id="UP000463961">
    <property type="component" value="Chromosome"/>
</dbReference>
<dbReference type="Gene3D" id="3.30.420.10">
    <property type="entry name" value="Ribonuclease H-like superfamily/Ribonuclease H"/>
    <property type="match status" value="1"/>
</dbReference>
<evidence type="ECO:0000256" key="3">
    <source>
        <dbReference type="ARBA" id="ARBA00026073"/>
    </source>
</evidence>
<dbReference type="GO" id="GO:0003887">
    <property type="term" value="F:DNA-directed DNA polymerase activity"/>
    <property type="evidence" value="ECO:0007669"/>
    <property type="project" value="UniProtKB-EC"/>
</dbReference>
<dbReference type="InterPro" id="IPR035901">
    <property type="entry name" value="GIY-YIG_endonuc_sf"/>
</dbReference>
<dbReference type="AlphaFoldDB" id="A0A7R6TPE4"/>
<dbReference type="PANTHER" id="PTHR30231">
    <property type="entry name" value="DNA POLYMERASE III SUBUNIT EPSILON"/>
    <property type="match status" value="1"/>
</dbReference>
<gene>
    <name evidence="6" type="ORF">ICHIAU1_13160</name>
</gene>
<dbReference type="RefSeq" id="WP_162050212.1">
    <property type="nucleotide sequence ID" value="NZ_AP022345.1"/>
</dbReference>
<dbReference type="InterPro" id="IPR012337">
    <property type="entry name" value="RNaseH-like_sf"/>
</dbReference>
<accession>A0A7R6TPE4</accession>
<evidence type="ECO:0000256" key="1">
    <source>
        <dbReference type="ARBA" id="ARBA00012417"/>
    </source>
</evidence>
<dbReference type="PROSITE" id="PS50164">
    <property type="entry name" value="GIY_YIG"/>
    <property type="match status" value="1"/>
</dbReference>
<dbReference type="GO" id="GO:0003677">
    <property type="term" value="F:DNA binding"/>
    <property type="evidence" value="ECO:0007669"/>
    <property type="project" value="InterPro"/>
</dbReference>
<reference evidence="7" key="1">
    <citation type="submission" date="2020-01" db="EMBL/GenBank/DDBJ databases">
        <title>Phosphoaccumulans saitamaens gen. nov., sp. nov., a polyphosphate accumulating bacterium isolated from surface river water.</title>
        <authorList>
            <person name="Watanabe K."/>
            <person name="Suda W."/>
        </authorList>
    </citation>
    <scope>NUCLEOTIDE SEQUENCE [LARGE SCALE GENOMIC DNA]</scope>
    <source>
        <strain evidence="7">ICHIAU1</strain>
    </source>
</reference>
<sequence>MQPLAFVDLETTGATASQDRITEIGIILVDDTGVQEWSTLVNPETRISGFIESLTGISNEMVAEAPRFCDLASRVYKMLEGRIFVAHNARFDYAFLKQSFLREGIDFSAKTLCTVKLSRRLYPGHPKHNLDTLIERHGLKASGRHRALADAQLIHQFWEKIQATIPQETIQSAVKALLSRPSTPTHIDLTMIDGLPESPGVYLFYGENDLPLYVGKSVNIRQRVMSHFTADVTSAKEMSLSQQVRRIEHIKTGGEIGALLKEAALVKKLQPTHNRQLRRNNELCSIQLKDSSEGLEVHVAYASELDFATTSNLYGLFKNKREAFKALTEIAEEHALCKAIIGLEKVKAGSPCFGWQLKKCRGACIGGEPRLAHDARLLAGLGKLKIKTWPFDGPAYLKEGEEILLIENWAYLGSATSEDEIWQIMDGRQTRFDRDTYKILSTAAGRLQPLVLQDIS</sequence>
<dbReference type="Pfam" id="PF00929">
    <property type="entry name" value="RNase_T"/>
    <property type="match status" value="1"/>
</dbReference>
<dbReference type="GO" id="GO:0008408">
    <property type="term" value="F:3'-5' exonuclease activity"/>
    <property type="evidence" value="ECO:0007669"/>
    <property type="project" value="TreeGrafter"/>
</dbReference>
<feature type="domain" description="GIY-YIG" evidence="5">
    <location>
        <begin position="197"/>
        <end position="275"/>
    </location>
</feature>
<dbReference type="OrthoDB" id="9803913at2"/>
<organism evidence="6 7">
    <name type="scientific">Fluviibacter phosphoraccumulans</name>
    <dbReference type="NCBI Taxonomy" id="1751046"/>
    <lineage>
        <taxon>Bacteria</taxon>
        <taxon>Pseudomonadati</taxon>
        <taxon>Pseudomonadota</taxon>
        <taxon>Betaproteobacteria</taxon>
        <taxon>Rhodocyclales</taxon>
        <taxon>Fluviibacteraceae</taxon>
        <taxon>Fluviibacter</taxon>
    </lineage>
</organism>
<comment type="catalytic activity">
    <reaction evidence="4">
        <text>DNA(n) + a 2'-deoxyribonucleoside 5'-triphosphate = DNA(n+1) + diphosphate</text>
        <dbReference type="Rhea" id="RHEA:22508"/>
        <dbReference type="Rhea" id="RHEA-COMP:17339"/>
        <dbReference type="Rhea" id="RHEA-COMP:17340"/>
        <dbReference type="ChEBI" id="CHEBI:33019"/>
        <dbReference type="ChEBI" id="CHEBI:61560"/>
        <dbReference type="ChEBI" id="CHEBI:173112"/>
        <dbReference type="EC" id="2.7.7.7"/>
    </reaction>
</comment>
<dbReference type="GO" id="GO:0006289">
    <property type="term" value="P:nucleotide-excision repair"/>
    <property type="evidence" value="ECO:0007669"/>
    <property type="project" value="InterPro"/>
</dbReference>
<dbReference type="CDD" id="cd10434">
    <property type="entry name" value="GIY-YIG_UvrC_Cho"/>
    <property type="match status" value="1"/>
</dbReference>
<dbReference type="CDD" id="cd06127">
    <property type="entry name" value="DEDDh"/>
    <property type="match status" value="1"/>
</dbReference>
<evidence type="ECO:0000259" key="5">
    <source>
        <dbReference type="PROSITE" id="PS50164"/>
    </source>
</evidence>
<dbReference type="SUPFAM" id="SSF53098">
    <property type="entry name" value="Ribonuclease H-like"/>
    <property type="match status" value="1"/>
</dbReference>
<comment type="function">
    <text evidence="2">DNA polymerase III is a complex, multichain enzyme responsible for most of the replicative synthesis in bacteria. The epsilon subunit contain the editing function and is a proofreading 3'-5' exonuclease.</text>
</comment>
<dbReference type="InterPro" id="IPR006054">
    <property type="entry name" value="DnaQ"/>
</dbReference>
<protein>
    <recommendedName>
        <fullName evidence="1">DNA-directed DNA polymerase</fullName>
        <ecNumber evidence="1">2.7.7.7</ecNumber>
    </recommendedName>
</protein>
<dbReference type="SMART" id="SM00479">
    <property type="entry name" value="EXOIII"/>
    <property type="match status" value="1"/>
</dbReference>
<name>A0A7R6TPE4_9RHOO</name>
<keyword evidence="7" id="KW-1185">Reference proteome</keyword>
<evidence type="ECO:0000313" key="6">
    <source>
        <dbReference type="EMBL" id="BBU69033.1"/>
    </source>
</evidence>
<dbReference type="SMART" id="SM00465">
    <property type="entry name" value="GIYc"/>
    <property type="match status" value="1"/>
</dbReference>
<dbReference type="EC" id="2.7.7.7" evidence="1"/>
<dbReference type="GO" id="GO:0005829">
    <property type="term" value="C:cytosol"/>
    <property type="evidence" value="ECO:0007669"/>
    <property type="project" value="TreeGrafter"/>
</dbReference>
<dbReference type="SUPFAM" id="SSF82771">
    <property type="entry name" value="GIY-YIG endonuclease"/>
    <property type="match status" value="1"/>
</dbReference>
<dbReference type="InterPro" id="IPR013520">
    <property type="entry name" value="Ribonucl_H"/>
</dbReference>
<evidence type="ECO:0000256" key="2">
    <source>
        <dbReference type="ARBA" id="ARBA00025483"/>
    </source>
</evidence>
<evidence type="ECO:0000313" key="7">
    <source>
        <dbReference type="Proteomes" id="UP000463961"/>
    </source>
</evidence>
<dbReference type="InterPro" id="IPR047296">
    <property type="entry name" value="GIY-YIG_UvrC_Cho"/>
</dbReference>
<dbReference type="InterPro" id="IPR036397">
    <property type="entry name" value="RNaseH_sf"/>
</dbReference>
<dbReference type="PANTHER" id="PTHR30231:SF37">
    <property type="entry name" value="EXODEOXYRIBONUCLEASE 10"/>
    <property type="match status" value="1"/>
</dbReference>
<evidence type="ECO:0000256" key="4">
    <source>
        <dbReference type="ARBA" id="ARBA00049244"/>
    </source>
</evidence>
<dbReference type="FunFam" id="3.30.420.10:FF:000045">
    <property type="entry name" value="3'-5' exonuclease DinG"/>
    <property type="match status" value="1"/>
</dbReference>
<dbReference type="EMBL" id="AP022345">
    <property type="protein sequence ID" value="BBU69033.1"/>
    <property type="molecule type" value="Genomic_DNA"/>
</dbReference>
<dbReference type="Gene3D" id="3.40.1440.10">
    <property type="entry name" value="GIY-YIG endonuclease"/>
    <property type="match status" value="1"/>
</dbReference>
<proteinExistence type="predicted"/>
<dbReference type="GO" id="GO:0045004">
    <property type="term" value="P:DNA replication proofreading"/>
    <property type="evidence" value="ECO:0007669"/>
    <property type="project" value="TreeGrafter"/>
</dbReference>
<dbReference type="InterPro" id="IPR000305">
    <property type="entry name" value="GIY-YIG_endonuc"/>
</dbReference>
<comment type="subunit">
    <text evidence="3">DNA polymerase III contains a core (composed of alpha, epsilon and theta chains) that associates with a tau subunit. This core dimerizes to form the POLIII' complex. PolIII' associates with the gamma complex (composed of gamma, delta, delta', psi and chi chains) and with the beta chain to form the complete DNA polymerase III complex.</text>
</comment>
<dbReference type="NCBIfam" id="TIGR00573">
    <property type="entry name" value="dnaq"/>
    <property type="match status" value="1"/>
</dbReference>